<dbReference type="AlphaFoldDB" id="A7AR32"/>
<accession>A7AR32</accession>
<gene>
    <name evidence="4" type="ORF">BBOV_IV006420</name>
</gene>
<keyword evidence="2" id="KW-0732">Signal</keyword>
<dbReference type="RefSeq" id="XP_001610569.1">
    <property type="nucleotide sequence ID" value="XM_001610519.1"/>
</dbReference>
<feature type="signal peptide" evidence="2">
    <location>
        <begin position="1"/>
        <end position="24"/>
    </location>
</feature>
<dbReference type="EMBL" id="AAXT01000002">
    <property type="protein sequence ID" value="EDO07001.1"/>
    <property type="molecule type" value="Genomic_DNA"/>
</dbReference>
<name>A7AR32_BABBO</name>
<feature type="domain" description="SmORF-like" evidence="3">
    <location>
        <begin position="1"/>
        <end position="91"/>
    </location>
</feature>
<protein>
    <submittedName>
        <fullName evidence="4">SmORF</fullName>
    </submittedName>
</protein>
<comment type="caution">
    <text evidence="4">The sequence shown here is derived from an EMBL/GenBank/DDBJ whole genome shotgun (WGS) entry which is preliminary data.</text>
</comment>
<dbReference type="InParanoid" id="A7AR32"/>
<evidence type="ECO:0000259" key="3">
    <source>
        <dbReference type="Pfam" id="PF23503"/>
    </source>
</evidence>
<keyword evidence="5" id="KW-1185">Reference proteome</keyword>
<feature type="domain" description="SmORF-like" evidence="3">
    <location>
        <begin position="236"/>
        <end position="290"/>
    </location>
</feature>
<evidence type="ECO:0000256" key="2">
    <source>
        <dbReference type="SAM" id="SignalP"/>
    </source>
</evidence>
<dbReference type="Proteomes" id="UP000002173">
    <property type="component" value="Unassembled WGS sequence"/>
</dbReference>
<dbReference type="Pfam" id="PF23503">
    <property type="entry name" value="Microp_apicomplexa_5"/>
    <property type="match status" value="2"/>
</dbReference>
<dbReference type="InterPro" id="IPR056315">
    <property type="entry name" value="SmORF-like_dom_apicomplexa"/>
</dbReference>
<reference evidence="5" key="2">
    <citation type="journal article" date="2020" name="Data Brief">
        <title>Transcriptome dataset of Babesia bovis life stages within vertebrate and invertebrate hosts.</title>
        <authorList>
            <person name="Ueti M.W."/>
            <person name="Johnson W.C."/>
            <person name="Kappmeyer L.S."/>
            <person name="Herndon D.R."/>
            <person name="Mousel M.R."/>
            <person name="Reif K.E."/>
            <person name="Taus N.S."/>
            <person name="Ifeonu O.O."/>
            <person name="Silva J.C."/>
            <person name="Suarez C.E."/>
            <person name="Brayton K.A."/>
        </authorList>
    </citation>
    <scope>NUCLEOTIDE SEQUENCE [LARGE SCALE GENOMIC DNA]</scope>
</reference>
<sequence length="392" mass="45240">MVAFKMLWKLCVVVAFGLSATVTSTEVAQEKPKKKSLDSALSSKEDEPAVATQEATEPQNTDTEENTETVDPPMFSFEWFLLPKPENRGQLRGKLPWNLAIAVPKDYNKSIVPATEKRIRKFFSLGDVEWYLLPNPINRAALRYSLPRHLGLAVPKDCNKPISAILEKHIRDYFSLKDGLMTLEQSMFSVEWLLLPNKESRAALRYVLPWNLAKDVPMNCEKPIGPEMEERIREHFLLKGGLENNETDTEPHEVSDLENTDNEVQMDTQDLPRFSVKWLLLPKPENRTALRYLLPLSLARRVPEDYNEPIAPLVEKDIRKHFTLYTVGWYLLPKPESRSALRHSLPKDLARMVPEDCNEPIDPELEQDIKTFFSFSAQKQRFLRLHSYFHGI</sequence>
<evidence type="ECO:0000313" key="5">
    <source>
        <dbReference type="Proteomes" id="UP000002173"/>
    </source>
</evidence>
<reference evidence="5" key="3">
    <citation type="journal article" date="2021" name="Int. J. Parasitol.">
        <title>Comparative analysis of gene expression between Babesia bovis blood stages and kinetes allowed by improved genome annotation.</title>
        <authorList>
            <person name="Ueti M.W."/>
            <person name="Johnson W.C."/>
            <person name="Kappmeyer L.S."/>
            <person name="Herndon D.R."/>
            <person name="Mousel M.R."/>
            <person name="Reif K.E."/>
            <person name="Taus N.S."/>
            <person name="Ifeonu O.O."/>
            <person name="Silva J.C."/>
            <person name="Suarez C.E."/>
            <person name="Brayton K.A."/>
        </authorList>
    </citation>
    <scope>NUCLEOTIDE SEQUENCE [LARGE SCALE GENOMIC DNA]</scope>
</reference>
<feature type="compositionally biased region" description="Basic and acidic residues" evidence="1">
    <location>
        <begin position="28"/>
        <end position="47"/>
    </location>
</feature>
<organism evidence="4 5">
    <name type="scientific">Babesia bovis</name>
    <dbReference type="NCBI Taxonomy" id="5865"/>
    <lineage>
        <taxon>Eukaryota</taxon>
        <taxon>Sar</taxon>
        <taxon>Alveolata</taxon>
        <taxon>Apicomplexa</taxon>
        <taxon>Aconoidasida</taxon>
        <taxon>Piroplasmida</taxon>
        <taxon>Babesiidae</taxon>
        <taxon>Babesia</taxon>
    </lineage>
</organism>
<dbReference type="VEuPathDB" id="PiroplasmaDB:BBOV_IV006420"/>
<feature type="chain" id="PRO_5002704288" evidence="2">
    <location>
        <begin position="25"/>
        <end position="392"/>
    </location>
</feature>
<evidence type="ECO:0000313" key="4">
    <source>
        <dbReference type="EMBL" id="EDO07001.1"/>
    </source>
</evidence>
<dbReference type="GeneID" id="5478803"/>
<dbReference type="KEGG" id="bbo:BBOV_IV006420"/>
<reference evidence="4 5" key="1">
    <citation type="journal article" date="2007" name="PLoS Pathog.">
        <title>Genome sequence of Babesia bovis and comparative analysis of apicomplexan hemoprotozoa.</title>
        <authorList>
            <person name="Brayton K.A."/>
            <person name="Lau A.O.T."/>
            <person name="Herndon D.R."/>
            <person name="Hannick L."/>
            <person name="Kappmeyer L.S."/>
            <person name="Berens S.J."/>
            <person name="Bidwell S.L."/>
            <person name="Brown W.C."/>
            <person name="Crabtree J."/>
            <person name="Fadrosh D."/>
            <person name="Feldblum T."/>
            <person name="Forberger H.A."/>
            <person name="Haas B.J."/>
            <person name="Howell J.M."/>
            <person name="Khouri H."/>
            <person name="Koo H."/>
            <person name="Mann D.J."/>
            <person name="Norimine J."/>
            <person name="Paulsen I.T."/>
            <person name="Radune D."/>
            <person name="Ren Q."/>
            <person name="Smith R.K. Jr."/>
            <person name="Suarez C.E."/>
            <person name="White O."/>
            <person name="Wortman J.R."/>
            <person name="Knowles D.P. Jr."/>
            <person name="McElwain T.F."/>
            <person name="Nene V.M."/>
        </authorList>
    </citation>
    <scope>NUCLEOTIDE SEQUENCE [LARGE SCALE GENOMIC DNA]</scope>
    <source>
        <strain evidence="4">T2Bo</strain>
    </source>
</reference>
<evidence type="ECO:0000256" key="1">
    <source>
        <dbReference type="SAM" id="MobiDB-lite"/>
    </source>
</evidence>
<feature type="region of interest" description="Disordered" evidence="1">
    <location>
        <begin position="27"/>
        <end position="70"/>
    </location>
</feature>
<proteinExistence type="predicted"/>